<dbReference type="GO" id="GO:0008237">
    <property type="term" value="F:metallopeptidase activity"/>
    <property type="evidence" value="ECO:0007669"/>
    <property type="project" value="UniProtKB-KW"/>
</dbReference>
<accession>A0A2M7BRJ0</accession>
<proteinExistence type="inferred from homology"/>
<dbReference type="NCBIfam" id="TIGR00608">
    <property type="entry name" value="radc"/>
    <property type="match status" value="1"/>
</dbReference>
<keyword evidence="5" id="KW-0482">Metalloprotease</keyword>
<evidence type="ECO:0000256" key="6">
    <source>
        <dbReference type="RuleBase" id="RU003797"/>
    </source>
</evidence>
<comment type="similarity">
    <text evidence="6">Belongs to the UPF0758 family.</text>
</comment>
<dbReference type="PANTHER" id="PTHR30471">
    <property type="entry name" value="DNA REPAIR PROTEIN RADC"/>
    <property type="match status" value="1"/>
</dbReference>
<keyword evidence="2" id="KW-0479">Metal-binding</keyword>
<dbReference type="InterPro" id="IPR020891">
    <property type="entry name" value="UPF0758_CS"/>
</dbReference>
<dbReference type="InterPro" id="IPR037518">
    <property type="entry name" value="MPN"/>
</dbReference>
<evidence type="ECO:0000313" key="9">
    <source>
        <dbReference type="Proteomes" id="UP000230119"/>
    </source>
</evidence>
<dbReference type="CDD" id="cd08071">
    <property type="entry name" value="MPN_DUF2466"/>
    <property type="match status" value="1"/>
</dbReference>
<dbReference type="AlphaFoldDB" id="A0A2M7BRJ0"/>
<evidence type="ECO:0000256" key="1">
    <source>
        <dbReference type="ARBA" id="ARBA00022670"/>
    </source>
</evidence>
<dbReference type="Pfam" id="PF04002">
    <property type="entry name" value="RadC"/>
    <property type="match status" value="1"/>
</dbReference>
<dbReference type="PANTHER" id="PTHR30471:SF3">
    <property type="entry name" value="UPF0758 PROTEIN YEES-RELATED"/>
    <property type="match status" value="1"/>
</dbReference>
<comment type="caution">
    <text evidence="8">The sequence shown here is derived from an EMBL/GenBank/DDBJ whole genome shotgun (WGS) entry which is preliminary data.</text>
</comment>
<organism evidence="8 9">
    <name type="scientific">Candidatus Roizmanbacteria bacterium CG03_land_8_20_14_0_80_39_12</name>
    <dbReference type="NCBI Taxonomy" id="1974847"/>
    <lineage>
        <taxon>Bacteria</taxon>
        <taxon>Candidatus Roizmaniibacteriota</taxon>
    </lineage>
</organism>
<keyword evidence="4" id="KW-0862">Zinc</keyword>
<dbReference type="InterPro" id="IPR025657">
    <property type="entry name" value="RadC_JAB"/>
</dbReference>
<reference evidence="9" key="1">
    <citation type="submission" date="2017-09" db="EMBL/GenBank/DDBJ databases">
        <title>Depth-based differentiation of microbial function through sediment-hosted aquifers and enrichment of novel symbionts in the deep terrestrial subsurface.</title>
        <authorList>
            <person name="Probst A.J."/>
            <person name="Ladd B."/>
            <person name="Jarett J.K."/>
            <person name="Geller-Mcgrath D.E."/>
            <person name="Sieber C.M.K."/>
            <person name="Emerson J.B."/>
            <person name="Anantharaman K."/>
            <person name="Thomas B.C."/>
            <person name="Malmstrom R."/>
            <person name="Stieglmeier M."/>
            <person name="Klingl A."/>
            <person name="Woyke T."/>
            <person name="Ryan C.M."/>
            <person name="Banfield J.F."/>
        </authorList>
    </citation>
    <scope>NUCLEOTIDE SEQUENCE [LARGE SCALE GENOMIC DNA]</scope>
</reference>
<protein>
    <recommendedName>
        <fullName evidence="7">MPN domain-containing protein</fullName>
    </recommendedName>
</protein>
<dbReference type="Gene3D" id="3.40.140.10">
    <property type="entry name" value="Cytidine Deaminase, domain 2"/>
    <property type="match status" value="1"/>
</dbReference>
<dbReference type="Proteomes" id="UP000230119">
    <property type="component" value="Unassembled WGS sequence"/>
</dbReference>
<dbReference type="GO" id="GO:0006508">
    <property type="term" value="P:proteolysis"/>
    <property type="evidence" value="ECO:0007669"/>
    <property type="project" value="UniProtKB-KW"/>
</dbReference>
<evidence type="ECO:0000256" key="4">
    <source>
        <dbReference type="ARBA" id="ARBA00022833"/>
    </source>
</evidence>
<dbReference type="GO" id="GO:0046872">
    <property type="term" value="F:metal ion binding"/>
    <property type="evidence" value="ECO:0007669"/>
    <property type="project" value="UniProtKB-KW"/>
</dbReference>
<evidence type="ECO:0000256" key="3">
    <source>
        <dbReference type="ARBA" id="ARBA00022801"/>
    </source>
</evidence>
<dbReference type="PROSITE" id="PS01302">
    <property type="entry name" value="UPF0758"/>
    <property type="match status" value="1"/>
</dbReference>
<keyword evidence="3" id="KW-0378">Hydrolase</keyword>
<evidence type="ECO:0000259" key="7">
    <source>
        <dbReference type="PROSITE" id="PS50249"/>
    </source>
</evidence>
<dbReference type="NCBIfam" id="NF000642">
    <property type="entry name" value="PRK00024.1"/>
    <property type="match status" value="1"/>
</dbReference>
<gene>
    <name evidence="8" type="ORF">COS52_04710</name>
</gene>
<dbReference type="InterPro" id="IPR001405">
    <property type="entry name" value="UPF0758"/>
</dbReference>
<dbReference type="PROSITE" id="PS50249">
    <property type="entry name" value="MPN"/>
    <property type="match status" value="1"/>
</dbReference>
<dbReference type="EMBL" id="PEVA01000197">
    <property type="protein sequence ID" value="PIV08057.1"/>
    <property type="molecule type" value="Genomic_DNA"/>
</dbReference>
<evidence type="ECO:0000256" key="2">
    <source>
        <dbReference type="ARBA" id="ARBA00022723"/>
    </source>
</evidence>
<evidence type="ECO:0000256" key="5">
    <source>
        <dbReference type="ARBA" id="ARBA00023049"/>
    </source>
</evidence>
<keyword evidence="1" id="KW-0645">Protease</keyword>
<dbReference type="Pfam" id="PF20582">
    <property type="entry name" value="UPF0758_N"/>
    <property type="match status" value="1"/>
</dbReference>
<evidence type="ECO:0000313" key="8">
    <source>
        <dbReference type="EMBL" id="PIV08057.1"/>
    </source>
</evidence>
<feature type="domain" description="MPN" evidence="7">
    <location>
        <begin position="89"/>
        <end position="210"/>
    </location>
</feature>
<name>A0A2M7BRJ0_9BACT</name>
<dbReference type="InterPro" id="IPR046778">
    <property type="entry name" value="UPF0758_N"/>
</dbReference>
<sequence>MKPQEKLFAYGVERLTFGELCALLIRTGRRGKSALQIGEELTPLIHKNKNNITPDIFNGVRGIGKAKISAICAALELGHRLYGNKNTNLIVSPKDVWLLMRDEVQKKKEYFIVFYLNTRNQIIQKEIISIGSLNTSIAHPREVFEPAVRHHAGQIILSHNHPSGDSTPSSEDIETTKRLVKAGEILGIEVVDHVVVTREEFVSMKEKKLM</sequence>